<dbReference type="Proteomes" id="UP000770717">
    <property type="component" value="Unassembled WGS sequence"/>
</dbReference>
<evidence type="ECO:0000313" key="1">
    <source>
        <dbReference type="EMBL" id="KAG9467343.1"/>
    </source>
</evidence>
<protein>
    <submittedName>
        <fullName evidence="1">Uncharacterized protein</fullName>
    </submittedName>
</protein>
<dbReference type="EMBL" id="WNTK01001451">
    <property type="protein sequence ID" value="KAG9467343.1"/>
    <property type="molecule type" value="Genomic_DNA"/>
</dbReference>
<accession>A0A8J6JK46</accession>
<organism evidence="1 2">
    <name type="scientific">Eleutherodactylus coqui</name>
    <name type="common">Puerto Rican coqui</name>
    <dbReference type="NCBI Taxonomy" id="57060"/>
    <lineage>
        <taxon>Eukaryota</taxon>
        <taxon>Metazoa</taxon>
        <taxon>Chordata</taxon>
        <taxon>Craniata</taxon>
        <taxon>Vertebrata</taxon>
        <taxon>Euteleostomi</taxon>
        <taxon>Amphibia</taxon>
        <taxon>Batrachia</taxon>
        <taxon>Anura</taxon>
        <taxon>Neobatrachia</taxon>
        <taxon>Hyloidea</taxon>
        <taxon>Eleutherodactylidae</taxon>
        <taxon>Eleutherodactylinae</taxon>
        <taxon>Eleutherodactylus</taxon>
        <taxon>Eleutherodactylus</taxon>
    </lineage>
</organism>
<evidence type="ECO:0000313" key="2">
    <source>
        <dbReference type="Proteomes" id="UP000770717"/>
    </source>
</evidence>
<gene>
    <name evidence="1" type="ORF">GDO78_015128</name>
</gene>
<proteinExistence type="predicted"/>
<dbReference type="AlphaFoldDB" id="A0A8J6JK46"/>
<keyword evidence="2" id="KW-1185">Reference proteome</keyword>
<name>A0A8J6JK46_ELECQ</name>
<sequence>MTWHGLQPLKTLSGPFSTCTISETTFFLLSEASRKLCEISGRFIKSSSFLQVSSLSKKKLLVENRLRLVSGIYGSSLLLQLVTHATTMFLQVTIS</sequence>
<reference evidence="1" key="1">
    <citation type="thesis" date="2020" institute="ProQuest LLC" country="789 East Eisenhower Parkway, Ann Arbor, MI, USA">
        <title>Comparative Genomics and Chromosome Evolution.</title>
        <authorList>
            <person name="Mudd A.B."/>
        </authorList>
    </citation>
    <scope>NUCLEOTIDE SEQUENCE</scope>
    <source>
        <strain evidence="1">HN-11 Male</strain>
        <tissue evidence="1">Kidney and liver</tissue>
    </source>
</reference>
<comment type="caution">
    <text evidence="1">The sequence shown here is derived from an EMBL/GenBank/DDBJ whole genome shotgun (WGS) entry which is preliminary data.</text>
</comment>